<dbReference type="STRING" id="117157.SAMN04489717_1930"/>
<dbReference type="CDD" id="cd03255">
    <property type="entry name" value="ABC_MJ0796_LolCDE_FtsE"/>
    <property type="match status" value="1"/>
</dbReference>
<feature type="domain" description="ABC transporter" evidence="4">
    <location>
        <begin position="36"/>
        <end position="250"/>
    </location>
</feature>
<keyword evidence="6" id="KW-1185">Reference proteome</keyword>
<keyword evidence="3 5" id="KW-0067">ATP-binding</keyword>
<dbReference type="Pfam" id="PF00005">
    <property type="entry name" value="ABC_tran"/>
    <property type="match status" value="1"/>
</dbReference>
<dbReference type="EMBL" id="LT629732">
    <property type="protein sequence ID" value="SDS19913.1"/>
    <property type="molecule type" value="Genomic_DNA"/>
</dbReference>
<sequence length="250" mass="25433">MTGAELGRAELGGVESGGVEAGGVEAGGVEAGGVELAGRGLRFARGGQEILRGIDLAVRGGERVALTGPSGSGKSTLMALLAGLSTPTAGTVTLDGRPLDRHGARLRRRVHMVFQGYALVALLTAAENIELALRATGVPAKEAGTRAAEALQLVGLADRAEHLVEELSGGQQQRVAVAQALATRPAVLLADEPTAEQDPAHRDVALNAILGAADHGAAVLLATHDAGVAQRCDRRLHIVDGQLSEVEALA</sequence>
<proteinExistence type="predicted"/>
<dbReference type="InterPro" id="IPR003593">
    <property type="entry name" value="AAA+_ATPase"/>
</dbReference>
<accession>A0A1H1Q9C8</accession>
<dbReference type="AlphaFoldDB" id="A0A1H1Q9C8"/>
<dbReference type="GO" id="GO:0005886">
    <property type="term" value="C:plasma membrane"/>
    <property type="evidence" value="ECO:0007669"/>
    <property type="project" value="TreeGrafter"/>
</dbReference>
<dbReference type="InterPro" id="IPR027417">
    <property type="entry name" value="P-loop_NTPase"/>
</dbReference>
<dbReference type="GO" id="GO:0016887">
    <property type="term" value="F:ATP hydrolysis activity"/>
    <property type="evidence" value="ECO:0007669"/>
    <property type="project" value="InterPro"/>
</dbReference>
<dbReference type="SMART" id="SM00382">
    <property type="entry name" value="AAA"/>
    <property type="match status" value="1"/>
</dbReference>
<evidence type="ECO:0000256" key="1">
    <source>
        <dbReference type="ARBA" id="ARBA00022448"/>
    </source>
</evidence>
<organism evidence="5 6">
    <name type="scientific">Actinopolymorpha singaporensis</name>
    <dbReference type="NCBI Taxonomy" id="117157"/>
    <lineage>
        <taxon>Bacteria</taxon>
        <taxon>Bacillati</taxon>
        <taxon>Actinomycetota</taxon>
        <taxon>Actinomycetes</taxon>
        <taxon>Propionibacteriales</taxon>
        <taxon>Actinopolymorphaceae</taxon>
        <taxon>Actinopolymorpha</taxon>
    </lineage>
</organism>
<protein>
    <submittedName>
        <fullName evidence="5">Putative ABC transport system ATP-binding protein</fullName>
    </submittedName>
</protein>
<dbReference type="PROSITE" id="PS00211">
    <property type="entry name" value="ABC_TRANSPORTER_1"/>
    <property type="match status" value="1"/>
</dbReference>
<evidence type="ECO:0000313" key="6">
    <source>
        <dbReference type="Proteomes" id="UP000198983"/>
    </source>
</evidence>
<evidence type="ECO:0000313" key="5">
    <source>
        <dbReference type="EMBL" id="SDS19913.1"/>
    </source>
</evidence>
<dbReference type="PROSITE" id="PS50893">
    <property type="entry name" value="ABC_TRANSPORTER_2"/>
    <property type="match status" value="1"/>
</dbReference>
<evidence type="ECO:0000259" key="4">
    <source>
        <dbReference type="PROSITE" id="PS50893"/>
    </source>
</evidence>
<evidence type="ECO:0000256" key="2">
    <source>
        <dbReference type="ARBA" id="ARBA00022741"/>
    </source>
</evidence>
<dbReference type="InterPro" id="IPR017871">
    <property type="entry name" value="ABC_transporter-like_CS"/>
</dbReference>
<dbReference type="SUPFAM" id="SSF52540">
    <property type="entry name" value="P-loop containing nucleoside triphosphate hydrolases"/>
    <property type="match status" value="1"/>
</dbReference>
<dbReference type="RefSeq" id="WP_197681754.1">
    <property type="nucleotide sequence ID" value="NZ_LT629732.1"/>
</dbReference>
<dbReference type="InterPro" id="IPR017911">
    <property type="entry name" value="MacB-like_ATP-bd"/>
</dbReference>
<dbReference type="Gene3D" id="3.40.50.300">
    <property type="entry name" value="P-loop containing nucleotide triphosphate hydrolases"/>
    <property type="match status" value="1"/>
</dbReference>
<dbReference type="GO" id="GO:0005524">
    <property type="term" value="F:ATP binding"/>
    <property type="evidence" value="ECO:0007669"/>
    <property type="project" value="UniProtKB-KW"/>
</dbReference>
<dbReference type="GO" id="GO:0022857">
    <property type="term" value="F:transmembrane transporter activity"/>
    <property type="evidence" value="ECO:0007669"/>
    <property type="project" value="TreeGrafter"/>
</dbReference>
<dbReference type="InterPro" id="IPR015854">
    <property type="entry name" value="ABC_transpr_LolD-like"/>
</dbReference>
<keyword evidence="2" id="KW-0547">Nucleotide-binding</keyword>
<name>A0A1H1Q9C8_9ACTN</name>
<dbReference type="InterPro" id="IPR003439">
    <property type="entry name" value="ABC_transporter-like_ATP-bd"/>
</dbReference>
<dbReference type="Proteomes" id="UP000198983">
    <property type="component" value="Chromosome I"/>
</dbReference>
<evidence type="ECO:0000256" key="3">
    <source>
        <dbReference type="ARBA" id="ARBA00022840"/>
    </source>
</evidence>
<dbReference type="PANTHER" id="PTHR24220">
    <property type="entry name" value="IMPORT ATP-BINDING PROTEIN"/>
    <property type="match status" value="1"/>
</dbReference>
<reference evidence="5 6" key="1">
    <citation type="submission" date="2016-10" db="EMBL/GenBank/DDBJ databases">
        <authorList>
            <person name="de Groot N.N."/>
        </authorList>
    </citation>
    <scope>NUCLEOTIDE SEQUENCE [LARGE SCALE GENOMIC DNA]</scope>
    <source>
        <strain evidence="5 6">DSM 22024</strain>
    </source>
</reference>
<gene>
    <name evidence="5" type="ORF">SAMN04489717_1930</name>
</gene>
<keyword evidence="1" id="KW-0813">Transport</keyword>